<name>A0A916S334_9BACT</name>
<comment type="caution">
    <text evidence="1">The sequence shown here is derived from an EMBL/GenBank/DDBJ whole genome shotgun (WGS) entry which is preliminary data.</text>
</comment>
<organism evidence="1 2">
    <name type="scientific">Edaphobacter acidisoli</name>
    <dbReference type="NCBI Taxonomy" id="2040573"/>
    <lineage>
        <taxon>Bacteria</taxon>
        <taxon>Pseudomonadati</taxon>
        <taxon>Acidobacteriota</taxon>
        <taxon>Terriglobia</taxon>
        <taxon>Terriglobales</taxon>
        <taxon>Acidobacteriaceae</taxon>
        <taxon>Edaphobacter</taxon>
    </lineage>
</organism>
<keyword evidence="2" id="KW-1185">Reference proteome</keyword>
<dbReference type="EMBL" id="BMJB01000003">
    <property type="protein sequence ID" value="GGA78882.1"/>
    <property type="molecule type" value="Genomic_DNA"/>
</dbReference>
<dbReference type="AlphaFoldDB" id="A0A916S334"/>
<evidence type="ECO:0000313" key="2">
    <source>
        <dbReference type="Proteomes" id="UP000648801"/>
    </source>
</evidence>
<accession>A0A916S334</accession>
<evidence type="ECO:0000313" key="1">
    <source>
        <dbReference type="EMBL" id="GGA78882.1"/>
    </source>
</evidence>
<dbReference type="RefSeq" id="WP_188760599.1">
    <property type="nucleotide sequence ID" value="NZ_BMJB01000003.1"/>
</dbReference>
<reference evidence="1" key="2">
    <citation type="submission" date="2020-09" db="EMBL/GenBank/DDBJ databases">
        <authorList>
            <person name="Sun Q."/>
            <person name="Zhou Y."/>
        </authorList>
    </citation>
    <scope>NUCLEOTIDE SEQUENCE</scope>
    <source>
        <strain evidence="1">CGMCC 1.15447</strain>
    </source>
</reference>
<sequence length="63" mass="7013">MDGWLSHDAKALAPTRIGYPVSDDDGLQQWGTLVQCSHHVYTANWRVVAYSAWISERVGILVA</sequence>
<gene>
    <name evidence="1" type="ORF">GCM10011507_32680</name>
</gene>
<reference evidence="1" key="1">
    <citation type="journal article" date="2014" name="Int. J. Syst. Evol. Microbiol.">
        <title>Complete genome sequence of Corynebacterium casei LMG S-19264T (=DSM 44701T), isolated from a smear-ripened cheese.</title>
        <authorList>
            <consortium name="US DOE Joint Genome Institute (JGI-PGF)"/>
            <person name="Walter F."/>
            <person name="Albersmeier A."/>
            <person name="Kalinowski J."/>
            <person name="Ruckert C."/>
        </authorList>
    </citation>
    <scope>NUCLEOTIDE SEQUENCE</scope>
    <source>
        <strain evidence="1">CGMCC 1.15447</strain>
    </source>
</reference>
<protein>
    <submittedName>
        <fullName evidence="1">Uncharacterized protein</fullName>
    </submittedName>
</protein>
<dbReference type="Proteomes" id="UP000648801">
    <property type="component" value="Unassembled WGS sequence"/>
</dbReference>
<proteinExistence type="predicted"/>